<organism evidence="2 3">
    <name type="scientific">Beijerinckia indica subsp. indica (strain ATCC 9039 / DSM 1715 / NCIMB 8712)</name>
    <dbReference type="NCBI Taxonomy" id="395963"/>
    <lineage>
        <taxon>Bacteria</taxon>
        <taxon>Pseudomonadati</taxon>
        <taxon>Pseudomonadota</taxon>
        <taxon>Alphaproteobacteria</taxon>
        <taxon>Hyphomicrobiales</taxon>
        <taxon>Beijerinckiaceae</taxon>
        <taxon>Beijerinckia</taxon>
    </lineage>
</organism>
<evidence type="ECO:0008006" key="4">
    <source>
        <dbReference type="Google" id="ProtNLM"/>
    </source>
</evidence>
<keyword evidence="1" id="KW-1133">Transmembrane helix</keyword>
<feature type="transmembrane region" description="Helical" evidence="1">
    <location>
        <begin position="35"/>
        <end position="56"/>
    </location>
</feature>
<keyword evidence="1" id="KW-0472">Membrane</keyword>
<feature type="transmembrane region" description="Helical" evidence="1">
    <location>
        <begin position="68"/>
        <end position="94"/>
    </location>
</feature>
<dbReference type="HOGENOM" id="CLU_169622_1_0_5"/>
<dbReference type="eggNOG" id="ENOG50336EY">
    <property type="taxonomic scope" value="Bacteria"/>
</dbReference>
<dbReference type="Proteomes" id="UP000001695">
    <property type="component" value="Chromosome"/>
</dbReference>
<accession>B2IKL3</accession>
<reference evidence="2 3" key="2">
    <citation type="journal article" date="2010" name="J. Bacteriol.">
        <title>Complete genome sequence of Beijerinckia indica subsp. indica.</title>
        <authorList>
            <person name="Tamas I."/>
            <person name="Dedysh S.N."/>
            <person name="Liesack W."/>
            <person name="Stott M.B."/>
            <person name="Alam M."/>
            <person name="Murrell J.C."/>
            <person name="Dunfield P.F."/>
        </authorList>
    </citation>
    <scope>NUCLEOTIDE SEQUENCE [LARGE SCALE GENOMIC DNA]</scope>
    <source>
        <strain evidence="3">ATCC 9039 / DSM 1715 / NCIMB 8712</strain>
    </source>
</reference>
<name>B2IKL3_BEII9</name>
<keyword evidence="1" id="KW-0812">Transmembrane</keyword>
<dbReference type="EMBL" id="CP001016">
    <property type="protein sequence ID" value="ACB95052.1"/>
    <property type="molecule type" value="Genomic_DNA"/>
</dbReference>
<gene>
    <name evidence="2" type="ordered locus">Bind_1412</name>
</gene>
<proteinExistence type="predicted"/>
<dbReference type="STRING" id="395963.Bind_1412"/>
<keyword evidence="3" id="KW-1185">Reference proteome</keyword>
<dbReference type="AlphaFoldDB" id="B2IKL3"/>
<dbReference type="KEGG" id="bid:Bind_1412"/>
<evidence type="ECO:0000313" key="3">
    <source>
        <dbReference type="Proteomes" id="UP000001695"/>
    </source>
</evidence>
<evidence type="ECO:0000256" key="1">
    <source>
        <dbReference type="SAM" id="Phobius"/>
    </source>
</evidence>
<protein>
    <recommendedName>
        <fullName evidence="4">DNA methyltransferase</fullName>
    </recommendedName>
</protein>
<reference evidence="3" key="1">
    <citation type="submission" date="2008-03" db="EMBL/GenBank/DDBJ databases">
        <title>Complete sequence of chromosome of Beijerinckia indica subsp. indica ATCC 9039.</title>
        <authorList>
            <consortium name="US DOE Joint Genome Institute"/>
            <person name="Copeland A."/>
            <person name="Lucas S."/>
            <person name="Lapidus A."/>
            <person name="Glavina del Rio T."/>
            <person name="Dalin E."/>
            <person name="Tice H."/>
            <person name="Bruce D."/>
            <person name="Goodwin L."/>
            <person name="Pitluck S."/>
            <person name="LaButti K."/>
            <person name="Schmutz J."/>
            <person name="Larimer F."/>
            <person name="Land M."/>
            <person name="Hauser L."/>
            <person name="Kyrpides N."/>
            <person name="Mikhailova N."/>
            <person name="Dunfield P.F."/>
            <person name="Dedysh S.N."/>
            <person name="Liesack W."/>
            <person name="Saw J.H."/>
            <person name="Alam M."/>
            <person name="Chen Y."/>
            <person name="Murrell J.C."/>
            <person name="Richardson P."/>
        </authorList>
    </citation>
    <scope>NUCLEOTIDE SEQUENCE [LARGE SCALE GENOMIC DNA]</scope>
    <source>
        <strain evidence="3">ATCC 9039 / DSM 1715 / NCIMB 8712</strain>
    </source>
</reference>
<sequence length="100" mass="9366">MVGASMEQILINLVSGALGGNAIGKSSPTFDLGTIGNTIAGLVGGGVLGQIITALLPAVASATQAGDLSIGGIVTQLIAGGAGGAILTAIAGLIKNKVAA</sequence>
<evidence type="ECO:0000313" key="2">
    <source>
        <dbReference type="EMBL" id="ACB95052.1"/>
    </source>
</evidence>